<protein>
    <submittedName>
        <fullName evidence="1">Uncharacterized protein</fullName>
    </submittedName>
</protein>
<organism evidence="1">
    <name type="scientific">Pararge aegeria</name>
    <name type="common">speckled wood butterfly</name>
    <dbReference type="NCBI Taxonomy" id="116150"/>
    <lineage>
        <taxon>Eukaryota</taxon>
        <taxon>Metazoa</taxon>
        <taxon>Ecdysozoa</taxon>
        <taxon>Arthropoda</taxon>
        <taxon>Hexapoda</taxon>
        <taxon>Insecta</taxon>
        <taxon>Pterygota</taxon>
        <taxon>Neoptera</taxon>
        <taxon>Endopterygota</taxon>
        <taxon>Lepidoptera</taxon>
        <taxon>Glossata</taxon>
        <taxon>Ditrysia</taxon>
        <taxon>Papilionoidea</taxon>
        <taxon>Nymphalidae</taxon>
        <taxon>Satyrinae</taxon>
        <taxon>Satyrini</taxon>
        <taxon>Parargina</taxon>
        <taxon>Pararge</taxon>
    </lineage>
</organism>
<sequence>MLDRWSLDVKGWYFDCHQIAALVDAPTYWAETGIRKTLCPAMDIYPNILVKTYSNDIQICFHKHYLASRKLKVRRRSYGDLSKSMCSIP</sequence>
<dbReference type="AlphaFoldDB" id="S4NIJ8"/>
<reference evidence="1" key="2">
    <citation type="submission" date="2013-05" db="EMBL/GenBank/DDBJ databases">
        <authorList>
            <person name="Carter J.-M."/>
            <person name="Baker S.C."/>
            <person name="Pink R."/>
            <person name="Carter D.R.F."/>
            <person name="Collins A."/>
            <person name="Tomlin J."/>
            <person name="Gibbs M."/>
            <person name="Breuker C.J."/>
        </authorList>
    </citation>
    <scope>NUCLEOTIDE SEQUENCE</scope>
    <source>
        <tissue evidence="1">Ovary</tissue>
    </source>
</reference>
<reference evidence="1" key="1">
    <citation type="journal article" date="2013" name="BMC Genomics">
        <title>Unscrambling butterfly oogenesis.</title>
        <authorList>
            <person name="Carter J.M."/>
            <person name="Baker S.C."/>
            <person name="Pink R."/>
            <person name="Carter D.R."/>
            <person name="Collins A."/>
            <person name="Tomlin J."/>
            <person name="Gibbs M."/>
            <person name="Breuker C.J."/>
        </authorList>
    </citation>
    <scope>NUCLEOTIDE SEQUENCE</scope>
    <source>
        <tissue evidence="1">Ovary</tissue>
    </source>
</reference>
<evidence type="ECO:0000313" key="1">
    <source>
        <dbReference type="EMBL" id="JAA78516.1"/>
    </source>
</evidence>
<dbReference type="EMBL" id="GAIX01014044">
    <property type="protein sequence ID" value="JAA78516.1"/>
    <property type="molecule type" value="Transcribed_RNA"/>
</dbReference>
<name>S4NIJ8_9NEOP</name>
<proteinExistence type="predicted"/>
<accession>S4NIJ8</accession>